<protein>
    <recommendedName>
        <fullName evidence="1">IgGFc-binding protein N-terminal domain-containing protein</fullName>
    </recommendedName>
</protein>
<dbReference type="AlphaFoldDB" id="A0A0K1PV57"/>
<gene>
    <name evidence="2" type="ORF">AKJ09_04079</name>
</gene>
<organism evidence="2 3">
    <name type="scientific">Labilithrix luteola</name>
    <dbReference type="NCBI Taxonomy" id="1391654"/>
    <lineage>
        <taxon>Bacteria</taxon>
        <taxon>Pseudomonadati</taxon>
        <taxon>Myxococcota</taxon>
        <taxon>Polyangia</taxon>
        <taxon>Polyangiales</taxon>
        <taxon>Labilitrichaceae</taxon>
        <taxon>Labilithrix</taxon>
    </lineage>
</organism>
<evidence type="ECO:0000259" key="1">
    <source>
        <dbReference type="Pfam" id="PF17517"/>
    </source>
</evidence>
<name>A0A0K1PV57_9BACT</name>
<dbReference type="InterPro" id="IPR035234">
    <property type="entry name" value="IgGFc-bd_N"/>
</dbReference>
<evidence type="ECO:0000313" key="2">
    <source>
        <dbReference type="EMBL" id="AKU97415.1"/>
    </source>
</evidence>
<keyword evidence="3" id="KW-1185">Reference proteome</keyword>
<dbReference type="OrthoDB" id="5486557at2"/>
<dbReference type="KEGG" id="llu:AKJ09_04079"/>
<evidence type="ECO:0000313" key="3">
    <source>
        <dbReference type="Proteomes" id="UP000064967"/>
    </source>
</evidence>
<dbReference type="STRING" id="1391654.AKJ09_04079"/>
<feature type="domain" description="IgGFc-binding protein N-terminal" evidence="1">
    <location>
        <begin position="2"/>
        <end position="173"/>
    </location>
</feature>
<dbReference type="Proteomes" id="UP000064967">
    <property type="component" value="Chromosome"/>
</dbReference>
<reference evidence="2 3" key="1">
    <citation type="submission" date="2015-08" db="EMBL/GenBank/DDBJ databases">
        <authorList>
            <person name="Babu N.S."/>
            <person name="Beckwith C.J."/>
            <person name="Beseler K.G."/>
            <person name="Brison A."/>
            <person name="Carone J.V."/>
            <person name="Caskin T.P."/>
            <person name="Diamond M."/>
            <person name="Durham M.E."/>
            <person name="Foxe J.M."/>
            <person name="Go M."/>
            <person name="Henderson B.A."/>
            <person name="Jones I.B."/>
            <person name="McGettigan J.A."/>
            <person name="Micheletti S.J."/>
            <person name="Nasrallah M.E."/>
            <person name="Ortiz D."/>
            <person name="Piller C.R."/>
            <person name="Privatt S.R."/>
            <person name="Schneider S.L."/>
            <person name="Sharp S."/>
            <person name="Smith T.C."/>
            <person name="Stanton J.D."/>
            <person name="Ullery H.E."/>
            <person name="Wilson R.J."/>
            <person name="Serrano M.G."/>
            <person name="Buck G."/>
            <person name="Lee V."/>
            <person name="Wang Y."/>
            <person name="Carvalho R."/>
            <person name="Voegtly L."/>
            <person name="Shi R."/>
            <person name="Duckworth R."/>
            <person name="Johnson A."/>
            <person name="Loviza R."/>
            <person name="Walstead R."/>
            <person name="Shah Z."/>
            <person name="Kiflezghi M."/>
            <person name="Wade K."/>
            <person name="Ball S.L."/>
            <person name="Bradley K.W."/>
            <person name="Asai D.J."/>
            <person name="Bowman C.A."/>
            <person name="Russell D.A."/>
            <person name="Pope W.H."/>
            <person name="Jacobs-Sera D."/>
            <person name="Hendrix R.W."/>
            <person name="Hatfull G.F."/>
        </authorList>
    </citation>
    <scope>NUCLEOTIDE SEQUENCE [LARGE SCALE GENOMIC DNA]</scope>
    <source>
        <strain evidence="2 3">DSM 27648</strain>
    </source>
</reference>
<dbReference type="Pfam" id="PF17517">
    <property type="entry name" value="IgGFc_binding"/>
    <property type="match status" value="1"/>
</dbReference>
<proteinExistence type="predicted"/>
<dbReference type="EMBL" id="CP012333">
    <property type="protein sequence ID" value="AKU97415.1"/>
    <property type="molecule type" value="Genomic_DNA"/>
</dbReference>
<accession>A0A0K1PV57</accession>
<sequence>MNGTVLTYDPAPPVGAPTKLGAGQVVSFATSDVVTVKSQDASHPFYAAVYMTGSMYNASTTPPNSRTTGDPDFVNAVPSDQFLDHYVFFTDHTYANTTLTMVRRKTSKGFLRVTLDCAGEVSGWAPIGTSGEYEYAWVQLTKTFQSQAFAGGSCGYGRQGASSDGPFSITVWGTDLDASYGFPGGMGLRPIMPVTVTVPK</sequence>